<gene>
    <name evidence="1" type="ORF">BDN72DRAFT_349113</name>
</gene>
<dbReference type="Proteomes" id="UP000308600">
    <property type="component" value="Unassembled WGS sequence"/>
</dbReference>
<accession>A0ACD3BC73</accession>
<organism evidence="1 2">
    <name type="scientific">Pluteus cervinus</name>
    <dbReference type="NCBI Taxonomy" id="181527"/>
    <lineage>
        <taxon>Eukaryota</taxon>
        <taxon>Fungi</taxon>
        <taxon>Dikarya</taxon>
        <taxon>Basidiomycota</taxon>
        <taxon>Agaricomycotina</taxon>
        <taxon>Agaricomycetes</taxon>
        <taxon>Agaricomycetidae</taxon>
        <taxon>Agaricales</taxon>
        <taxon>Pluteineae</taxon>
        <taxon>Pluteaceae</taxon>
        <taxon>Pluteus</taxon>
    </lineage>
</organism>
<dbReference type="EMBL" id="ML208261">
    <property type="protein sequence ID" value="TFK75760.1"/>
    <property type="molecule type" value="Genomic_DNA"/>
</dbReference>
<protein>
    <submittedName>
        <fullName evidence="1">Uncharacterized protein</fullName>
    </submittedName>
</protein>
<name>A0ACD3BC73_9AGAR</name>
<sequence length="205" mass="22935">MCHPHLQDSCYCDHCTTEEAFRHGTAKSCVGIRATSKIPRGRVVLSTTLTKKACITRTCKIRVIAITARGRRSLDVYKAGATGALFPPTLHQMHLLPTARCISLVFVLPSGARISIRLRVPNRARAPRQPQARTQLKCPRPTPTAPNQQRPMAKHQGGLRRVVILARRRVIVLRRLFWARKGGVERRVLVVVGVVFLSEFIVIIL</sequence>
<evidence type="ECO:0000313" key="1">
    <source>
        <dbReference type="EMBL" id="TFK75760.1"/>
    </source>
</evidence>
<keyword evidence="2" id="KW-1185">Reference proteome</keyword>
<reference evidence="1 2" key="1">
    <citation type="journal article" date="2019" name="Nat. Ecol. Evol.">
        <title>Megaphylogeny resolves global patterns of mushroom evolution.</title>
        <authorList>
            <person name="Varga T."/>
            <person name="Krizsan K."/>
            <person name="Foldi C."/>
            <person name="Dima B."/>
            <person name="Sanchez-Garcia M."/>
            <person name="Sanchez-Ramirez S."/>
            <person name="Szollosi G.J."/>
            <person name="Szarkandi J.G."/>
            <person name="Papp V."/>
            <person name="Albert L."/>
            <person name="Andreopoulos W."/>
            <person name="Angelini C."/>
            <person name="Antonin V."/>
            <person name="Barry K.W."/>
            <person name="Bougher N.L."/>
            <person name="Buchanan P."/>
            <person name="Buyck B."/>
            <person name="Bense V."/>
            <person name="Catcheside P."/>
            <person name="Chovatia M."/>
            <person name="Cooper J."/>
            <person name="Damon W."/>
            <person name="Desjardin D."/>
            <person name="Finy P."/>
            <person name="Geml J."/>
            <person name="Haridas S."/>
            <person name="Hughes K."/>
            <person name="Justo A."/>
            <person name="Karasinski D."/>
            <person name="Kautmanova I."/>
            <person name="Kiss B."/>
            <person name="Kocsube S."/>
            <person name="Kotiranta H."/>
            <person name="LaButti K.M."/>
            <person name="Lechner B.E."/>
            <person name="Liimatainen K."/>
            <person name="Lipzen A."/>
            <person name="Lukacs Z."/>
            <person name="Mihaltcheva S."/>
            <person name="Morgado L.N."/>
            <person name="Niskanen T."/>
            <person name="Noordeloos M.E."/>
            <person name="Ohm R.A."/>
            <person name="Ortiz-Santana B."/>
            <person name="Ovrebo C."/>
            <person name="Racz N."/>
            <person name="Riley R."/>
            <person name="Savchenko A."/>
            <person name="Shiryaev A."/>
            <person name="Soop K."/>
            <person name="Spirin V."/>
            <person name="Szebenyi C."/>
            <person name="Tomsovsky M."/>
            <person name="Tulloss R.E."/>
            <person name="Uehling J."/>
            <person name="Grigoriev I.V."/>
            <person name="Vagvolgyi C."/>
            <person name="Papp T."/>
            <person name="Martin F.M."/>
            <person name="Miettinen O."/>
            <person name="Hibbett D.S."/>
            <person name="Nagy L.G."/>
        </authorList>
    </citation>
    <scope>NUCLEOTIDE SEQUENCE [LARGE SCALE GENOMIC DNA]</scope>
    <source>
        <strain evidence="1 2">NL-1719</strain>
    </source>
</reference>
<proteinExistence type="predicted"/>
<evidence type="ECO:0000313" key="2">
    <source>
        <dbReference type="Proteomes" id="UP000308600"/>
    </source>
</evidence>